<proteinExistence type="predicted"/>
<organism evidence="1 2">
    <name type="scientific">Caerostris extrusa</name>
    <name type="common">Bark spider</name>
    <name type="synonym">Caerostris bankana</name>
    <dbReference type="NCBI Taxonomy" id="172846"/>
    <lineage>
        <taxon>Eukaryota</taxon>
        <taxon>Metazoa</taxon>
        <taxon>Ecdysozoa</taxon>
        <taxon>Arthropoda</taxon>
        <taxon>Chelicerata</taxon>
        <taxon>Arachnida</taxon>
        <taxon>Araneae</taxon>
        <taxon>Araneomorphae</taxon>
        <taxon>Entelegynae</taxon>
        <taxon>Araneoidea</taxon>
        <taxon>Araneidae</taxon>
        <taxon>Caerostris</taxon>
    </lineage>
</organism>
<evidence type="ECO:0000313" key="2">
    <source>
        <dbReference type="Proteomes" id="UP001054945"/>
    </source>
</evidence>
<gene>
    <name evidence="1" type="ORF">CEXT_315121</name>
</gene>
<name>A0AAV4NA83_CAEEX</name>
<evidence type="ECO:0000313" key="1">
    <source>
        <dbReference type="EMBL" id="GIX81210.1"/>
    </source>
</evidence>
<comment type="caution">
    <text evidence="1">The sequence shown here is derived from an EMBL/GenBank/DDBJ whole genome shotgun (WGS) entry which is preliminary data.</text>
</comment>
<keyword evidence="2" id="KW-1185">Reference proteome</keyword>
<dbReference type="AlphaFoldDB" id="A0AAV4NA83"/>
<protein>
    <submittedName>
        <fullName evidence="1">Uncharacterized protein</fullName>
    </submittedName>
</protein>
<sequence>MCEGMIEFGKLKILGSIEITRDYHRNQNKTTRRTENASLSGTFHLNTRENADRYSTLNGAKLLKVPSGGAQFVGNCIEE</sequence>
<dbReference type="EMBL" id="BPLR01003106">
    <property type="protein sequence ID" value="GIX81210.1"/>
    <property type="molecule type" value="Genomic_DNA"/>
</dbReference>
<reference evidence="1 2" key="1">
    <citation type="submission" date="2021-06" db="EMBL/GenBank/DDBJ databases">
        <title>Caerostris extrusa draft genome.</title>
        <authorList>
            <person name="Kono N."/>
            <person name="Arakawa K."/>
        </authorList>
    </citation>
    <scope>NUCLEOTIDE SEQUENCE [LARGE SCALE GENOMIC DNA]</scope>
</reference>
<dbReference type="Proteomes" id="UP001054945">
    <property type="component" value="Unassembled WGS sequence"/>
</dbReference>
<accession>A0AAV4NA83</accession>